<evidence type="ECO:0000313" key="2">
    <source>
        <dbReference type="EMBL" id="CAB4285949.1"/>
    </source>
</evidence>
<name>A0A6J5VA94_PRUAR</name>
<dbReference type="AlphaFoldDB" id="A0A6J5VA94"/>
<gene>
    <name evidence="2" type="ORF">CURHAP_LOCUS42156</name>
</gene>
<dbReference type="EMBL" id="CAEKDK010000007">
    <property type="protein sequence ID" value="CAB4285949.1"/>
    <property type="molecule type" value="Genomic_DNA"/>
</dbReference>
<proteinExistence type="predicted"/>
<accession>A0A6J5VA94</accession>
<sequence>MSISYSKTQLQFSKIATSSSALKNRNSRKAKTTQSPAHGRTDLCIQEEARVKKEKEANTIHLTTKAPKRHRPKPNSSAAANKDNTKANSPSKGSNTLAGLRKLEETK</sequence>
<feature type="region of interest" description="Disordered" evidence="1">
    <location>
        <begin position="17"/>
        <end position="107"/>
    </location>
</feature>
<organism evidence="2 3">
    <name type="scientific">Prunus armeniaca</name>
    <name type="common">Apricot</name>
    <name type="synonym">Armeniaca vulgaris</name>
    <dbReference type="NCBI Taxonomy" id="36596"/>
    <lineage>
        <taxon>Eukaryota</taxon>
        <taxon>Viridiplantae</taxon>
        <taxon>Streptophyta</taxon>
        <taxon>Embryophyta</taxon>
        <taxon>Tracheophyta</taxon>
        <taxon>Spermatophyta</taxon>
        <taxon>Magnoliopsida</taxon>
        <taxon>eudicotyledons</taxon>
        <taxon>Gunneridae</taxon>
        <taxon>Pentapetalae</taxon>
        <taxon>rosids</taxon>
        <taxon>fabids</taxon>
        <taxon>Rosales</taxon>
        <taxon>Rosaceae</taxon>
        <taxon>Amygdaloideae</taxon>
        <taxon>Amygdaleae</taxon>
        <taxon>Prunus</taxon>
    </lineage>
</organism>
<dbReference type="Proteomes" id="UP000507222">
    <property type="component" value="Unassembled WGS sequence"/>
</dbReference>
<reference evidence="2 3" key="1">
    <citation type="submission" date="2020-05" db="EMBL/GenBank/DDBJ databases">
        <authorList>
            <person name="Campoy J."/>
            <person name="Schneeberger K."/>
            <person name="Spophaly S."/>
        </authorList>
    </citation>
    <scope>NUCLEOTIDE SEQUENCE [LARGE SCALE GENOMIC DNA]</scope>
    <source>
        <strain evidence="2">PruArmRojPasFocal</strain>
    </source>
</reference>
<feature type="compositionally biased region" description="Basic and acidic residues" evidence="1">
    <location>
        <begin position="47"/>
        <end position="58"/>
    </location>
</feature>
<evidence type="ECO:0000256" key="1">
    <source>
        <dbReference type="SAM" id="MobiDB-lite"/>
    </source>
</evidence>
<feature type="compositionally biased region" description="Polar residues" evidence="1">
    <location>
        <begin position="86"/>
        <end position="97"/>
    </location>
</feature>
<evidence type="ECO:0000313" key="3">
    <source>
        <dbReference type="Proteomes" id="UP000507222"/>
    </source>
</evidence>
<protein>
    <submittedName>
        <fullName evidence="2">Uncharacterized protein</fullName>
    </submittedName>
</protein>